<dbReference type="EMBL" id="MU004409">
    <property type="protein sequence ID" value="KAF2652122.1"/>
    <property type="molecule type" value="Genomic_DNA"/>
</dbReference>
<evidence type="ECO:0000256" key="2">
    <source>
        <dbReference type="SAM" id="Phobius"/>
    </source>
</evidence>
<evidence type="ECO:0000313" key="3">
    <source>
        <dbReference type="EMBL" id="KAF2652122.1"/>
    </source>
</evidence>
<evidence type="ECO:0000256" key="1">
    <source>
        <dbReference type="SAM" id="MobiDB-lite"/>
    </source>
</evidence>
<proteinExistence type="predicted"/>
<accession>A0A6A6SWY6</accession>
<dbReference type="Proteomes" id="UP000799324">
    <property type="component" value="Unassembled WGS sequence"/>
</dbReference>
<organism evidence="3 4">
    <name type="scientific">Lophiostoma macrostomum CBS 122681</name>
    <dbReference type="NCBI Taxonomy" id="1314788"/>
    <lineage>
        <taxon>Eukaryota</taxon>
        <taxon>Fungi</taxon>
        <taxon>Dikarya</taxon>
        <taxon>Ascomycota</taxon>
        <taxon>Pezizomycotina</taxon>
        <taxon>Dothideomycetes</taxon>
        <taxon>Pleosporomycetidae</taxon>
        <taxon>Pleosporales</taxon>
        <taxon>Lophiostomataceae</taxon>
        <taxon>Lophiostoma</taxon>
    </lineage>
</organism>
<name>A0A6A6SWY6_9PLEO</name>
<feature type="transmembrane region" description="Helical" evidence="2">
    <location>
        <begin position="254"/>
        <end position="271"/>
    </location>
</feature>
<dbReference type="AlphaFoldDB" id="A0A6A6SWY6"/>
<feature type="transmembrane region" description="Helical" evidence="2">
    <location>
        <begin position="163"/>
        <end position="190"/>
    </location>
</feature>
<feature type="region of interest" description="Disordered" evidence="1">
    <location>
        <begin position="321"/>
        <end position="343"/>
    </location>
</feature>
<keyword evidence="4" id="KW-1185">Reference proteome</keyword>
<sequence>MFPKRPPRPFPSQVPTIPMDPDPYGLTTISGFYGPGAWSGWYLANLASSLRIYTKPYARIDPNTWLFLTGTNWAAIDINASYPNYSKHRDSETRAPVQRLATHGVGFVLPSLALNWVAWSVKSSAYGKDRKPWFLANVHVLTLPFLSFGNADVPGLRSAKAVIVNLAFHCILLMGICICVSLPVLVVRGYRSVYPGAEPWRLFVPIAGAVSVCWFITGGLFLVRMHNAFPALYLWPNILGLFVLLGPLAVLGPLLAFAVFVVALFSAIPVAKYREGQRMFIENMERRMENARLRGSRGNALPSLDVTRQAITKNGAIELDALDHDEESDGEPDDPLPAGGGRRMGYVSVAMSEAIPSGDETV</sequence>
<protein>
    <submittedName>
        <fullName evidence="3">Uncharacterized protein</fullName>
    </submittedName>
</protein>
<feature type="transmembrane region" description="Helical" evidence="2">
    <location>
        <begin position="230"/>
        <end position="248"/>
    </location>
</feature>
<keyword evidence="2" id="KW-0472">Membrane</keyword>
<feature type="transmembrane region" description="Helical" evidence="2">
    <location>
        <begin position="202"/>
        <end position="223"/>
    </location>
</feature>
<dbReference type="OrthoDB" id="3550824at2759"/>
<gene>
    <name evidence="3" type="ORF">K491DRAFT_681618</name>
</gene>
<keyword evidence="2" id="KW-0812">Transmembrane</keyword>
<evidence type="ECO:0000313" key="4">
    <source>
        <dbReference type="Proteomes" id="UP000799324"/>
    </source>
</evidence>
<keyword evidence="2" id="KW-1133">Transmembrane helix</keyword>
<feature type="compositionally biased region" description="Acidic residues" evidence="1">
    <location>
        <begin position="323"/>
        <end position="334"/>
    </location>
</feature>
<reference evidence="3" key="1">
    <citation type="journal article" date="2020" name="Stud. Mycol.">
        <title>101 Dothideomycetes genomes: a test case for predicting lifestyles and emergence of pathogens.</title>
        <authorList>
            <person name="Haridas S."/>
            <person name="Albert R."/>
            <person name="Binder M."/>
            <person name="Bloem J."/>
            <person name="Labutti K."/>
            <person name="Salamov A."/>
            <person name="Andreopoulos B."/>
            <person name="Baker S."/>
            <person name="Barry K."/>
            <person name="Bills G."/>
            <person name="Bluhm B."/>
            <person name="Cannon C."/>
            <person name="Castanera R."/>
            <person name="Culley D."/>
            <person name="Daum C."/>
            <person name="Ezra D."/>
            <person name="Gonzalez J."/>
            <person name="Henrissat B."/>
            <person name="Kuo A."/>
            <person name="Liang C."/>
            <person name="Lipzen A."/>
            <person name="Lutzoni F."/>
            <person name="Magnuson J."/>
            <person name="Mondo S."/>
            <person name="Nolan M."/>
            <person name="Ohm R."/>
            <person name="Pangilinan J."/>
            <person name="Park H.-J."/>
            <person name="Ramirez L."/>
            <person name="Alfaro M."/>
            <person name="Sun H."/>
            <person name="Tritt A."/>
            <person name="Yoshinaga Y."/>
            <person name="Zwiers L.-H."/>
            <person name="Turgeon B."/>
            <person name="Goodwin S."/>
            <person name="Spatafora J."/>
            <person name="Crous P."/>
            <person name="Grigoriev I."/>
        </authorList>
    </citation>
    <scope>NUCLEOTIDE SEQUENCE</scope>
    <source>
        <strain evidence="3">CBS 122681</strain>
    </source>
</reference>